<dbReference type="AlphaFoldDB" id="A0A0E9WQM6"/>
<protein>
    <submittedName>
        <fullName evidence="1">Uncharacterized protein</fullName>
    </submittedName>
</protein>
<organism evidence="1">
    <name type="scientific">Anguilla anguilla</name>
    <name type="common">European freshwater eel</name>
    <name type="synonym">Muraena anguilla</name>
    <dbReference type="NCBI Taxonomy" id="7936"/>
    <lineage>
        <taxon>Eukaryota</taxon>
        <taxon>Metazoa</taxon>
        <taxon>Chordata</taxon>
        <taxon>Craniata</taxon>
        <taxon>Vertebrata</taxon>
        <taxon>Euteleostomi</taxon>
        <taxon>Actinopterygii</taxon>
        <taxon>Neopterygii</taxon>
        <taxon>Teleostei</taxon>
        <taxon>Anguilliformes</taxon>
        <taxon>Anguillidae</taxon>
        <taxon>Anguilla</taxon>
    </lineage>
</organism>
<proteinExistence type="predicted"/>
<accession>A0A0E9WQM6</accession>
<dbReference type="EMBL" id="GBXM01016839">
    <property type="protein sequence ID" value="JAH91738.1"/>
    <property type="molecule type" value="Transcribed_RNA"/>
</dbReference>
<evidence type="ECO:0000313" key="1">
    <source>
        <dbReference type="EMBL" id="JAH91738.1"/>
    </source>
</evidence>
<reference evidence="1" key="2">
    <citation type="journal article" date="2015" name="Fish Shellfish Immunol.">
        <title>Early steps in the European eel (Anguilla anguilla)-Vibrio vulnificus interaction in the gills: Role of the RtxA13 toxin.</title>
        <authorList>
            <person name="Callol A."/>
            <person name="Pajuelo D."/>
            <person name="Ebbesson L."/>
            <person name="Teles M."/>
            <person name="MacKenzie S."/>
            <person name="Amaro C."/>
        </authorList>
    </citation>
    <scope>NUCLEOTIDE SEQUENCE</scope>
</reference>
<name>A0A0E9WQM6_ANGAN</name>
<sequence>MRSFPHSARRETVGLHSCTQCNHSLHCEGKAVQCNHSLHCEGKAVLEHSRSRKMLGCQSVRNQERYFMNNLELLIFSQPQPAKHTNTARQRDHSKFRVLFCTTLTKNRTRKGRGKLHA</sequence>
<reference evidence="1" key="1">
    <citation type="submission" date="2014-11" db="EMBL/GenBank/DDBJ databases">
        <authorList>
            <person name="Amaro Gonzalez C."/>
        </authorList>
    </citation>
    <scope>NUCLEOTIDE SEQUENCE</scope>
</reference>